<dbReference type="AlphaFoldDB" id="A0A370IH69"/>
<reference evidence="1 2" key="1">
    <citation type="submission" date="2018-07" db="EMBL/GenBank/DDBJ databases">
        <title>Genome sequence of extremly halophilic archaeon Halopelagius longus strain BC12-B1.</title>
        <authorList>
            <person name="Zhang X."/>
        </authorList>
    </citation>
    <scope>NUCLEOTIDE SEQUENCE [LARGE SCALE GENOMIC DNA]</scope>
    <source>
        <strain evidence="1 2">BC12-B1</strain>
    </source>
</reference>
<comment type="caution">
    <text evidence="1">The sequence shown here is derived from an EMBL/GenBank/DDBJ whole genome shotgun (WGS) entry which is preliminary data.</text>
</comment>
<accession>A0A370IH69</accession>
<evidence type="ECO:0000313" key="2">
    <source>
        <dbReference type="Proteomes" id="UP000255421"/>
    </source>
</evidence>
<name>A0A370IH69_9EURY</name>
<sequence>MSVIRRLDGTAFGTASFSILERSRRLTRGSVGGGDDSLGRYFPTEKAAQLGSVNANELLDEDGTLDESALEEDLSDGIGHLTRIGGEGGLPPNDLRWGRVEETNEGGAVRRPDVLHRDAGHGREVAPRQSVRLRRFSLPLFCRPWTFASPSARTGSVPFRRRRCR</sequence>
<organism evidence="1 2">
    <name type="scientific">Halopelagius longus</name>
    <dbReference type="NCBI Taxonomy" id="1236180"/>
    <lineage>
        <taxon>Archaea</taxon>
        <taxon>Methanobacteriati</taxon>
        <taxon>Methanobacteriota</taxon>
        <taxon>Stenosarchaea group</taxon>
        <taxon>Halobacteria</taxon>
        <taxon>Halobacteriales</taxon>
        <taxon>Haloferacaceae</taxon>
    </lineage>
</organism>
<gene>
    <name evidence="1" type="ORF">DWB78_15485</name>
</gene>
<protein>
    <submittedName>
        <fullName evidence="1">Uncharacterized protein</fullName>
    </submittedName>
</protein>
<evidence type="ECO:0000313" key="1">
    <source>
        <dbReference type="EMBL" id="RDI70032.1"/>
    </source>
</evidence>
<keyword evidence="2" id="KW-1185">Reference proteome</keyword>
<dbReference type="Proteomes" id="UP000255421">
    <property type="component" value="Unassembled WGS sequence"/>
</dbReference>
<proteinExistence type="predicted"/>
<dbReference type="EMBL" id="QQST01000002">
    <property type="protein sequence ID" value="RDI70032.1"/>
    <property type="molecule type" value="Genomic_DNA"/>
</dbReference>